<keyword evidence="3" id="KW-1185">Reference proteome</keyword>
<comment type="caution">
    <text evidence="2">The sequence shown here is derived from an EMBL/GenBank/DDBJ whole genome shotgun (WGS) entry which is preliminary data.</text>
</comment>
<organism evidence="2 3">
    <name type="scientific">Rhodopila globiformis</name>
    <name type="common">Rhodopseudomonas globiformis</name>
    <dbReference type="NCBI Taxonomy" id="1071"/>
    <lineage>
        <taxon>Bacteria</taxon>
        <taxon>Pseudomonadati</taxon>
        <taxon>Pseudomonadota</taxon>
        <taxon>Alphaproteobacteria</taxon>
        <taxon>Acetobacterales</taxon>
        <taxon>Acetobacteraceae</taxon>
        <taxon>Rhodopila</taxon>
    </lineage>
</organism>
<gene>
    <name evidence="2" type="ORF">CCS01_31900</name>
</gene>
<accession>A0A2S6MTT3</accession>
<protein>
    <submittedName>
        <fullName evidence="2">Uncharacterized protein</fullName>
    </submittedName>
</protein>
<dbReference type="Proteomes" id="UP000239724">
    <property type="component" value="Unassembled WGS sequence"/>
</dbReference>
<feature type="region of interest" description="Disordered" evidence="1">
    <location>
        <begin position="161"/>
        <end position="187"/>
    </location>
</feature>
<dbReference type="InterPro" id="IPR013424">
    <property type="entry name" value="Ice-binding_C"/>
</dbReference>
<name>A0A2S6MTT3_RHOGL</name>
<dbReference type="AlphaFoldDB" id="A0A2S6MTT3"/>
<dbReference type="NCBIfam" id="TIGR02595">
    <property type="entry name" value="PEP_CTERM"/>
    <property type="match status" value="1"/>
</dbReference>
<evidence type="ECO:0000313" key="2">
    <source>
        <dbReference type="EMBL" id="PPQ25774.1"/>
    </source>
</evidence>
<evidence type="ECO:0000256" key="1">
    <source>
        <dbReference type="SAM" id="MobiDB-lite"/>
    </source>
</evidence>
<dbReference type="EMBL" id="NHRY01000277">
    <property type="protein sequence ID" value="PPQ25774.1"/>
    <property type="molecule type" value="Genomic_DNA"/>
</dbReference>
<sequence length="211" mass="21964">MWARIFDVLLPHPCEPLAPSTTPPAVHGLSHGVRHTLPQIHRHALHDVHHGVRTALRHPRLIVGAACRAAPLLIAASIPAAPLPPSPPLATIPQPELATQPVQTDPGLPLLLLPPGFAAAFAPGSAYDPVQDPLPPPEVAGLTLAAPLPDVPVAFADPAAPTVVQTPSDPAPVPAPSQSGRKPVPEPSSLAVFMGALAALRLLRRRRPARC</sequence>
<proteinExistence type="predicted"/>
<reference evidence="2 3" key="1">
    <citation type="journal article" date="2018" name="Arch. Microbiol.">
        <title>New insights into the metabolic potential of the phototrophic purple bacterium Rhodopila globiformis DSM 161(T) from its draft genome sequence and evidence for a vanadium-dependent nitrogenase.</title>
        <authorList>
            <person name="Imhoff J.F."/>
            <person name="Rahn T."/>
            <person name="Kunzel S."/>
            <person name="Neulinger S.C."/>
        </authorList>
    </citation>
    <scope>NUCLEOTIDE SEQUENCE [LARGE SCALE GENOMIC DNA]</scope>
    <source>
        <strain evidence="2 3">DSM 161</strain>
    </source>
</reference>
<evidence type="ECO:0000313" key="3">
    <source>
        <dbReference type="Proteomes" id="UP000239724"/>
    </source>
</evidence>